<dbReference type="GeneTree" id="ENSGT01040000242041"/>
<dbReference type="GO" id="GO:0008289">
    <property type="term" value="F:lipid binding"/>
    <property type="evidence" value="ECO:0007669"/>
    <property type="project" value="InterPro"/>
</dbReference>
<reference evidence="4" key="1">
    <citation type="submission" date="2013-03" db="EMBL/GenBank/DDBJ databases">
        <authorList>
            <person name="Jeffery W."/>
            <person name="Warren W."/>
            <person name="Wilson R.K."/>
        </authorList>
    </citation>
    <scope>NUCLEOTIDE SEQUENCE</scope>
    <source>
        <strain evidence="4">female</strain>
    </source>
</reference>
<organism evidence="3 4">
    <name type="scientific">Astyanax mexicanus</name>
    <name type="common">Blind cave fish</name>
    <name type="synonym">Astyanax fasciatus mexicanus</name>
    <dbReference type="NCBI Taxonomy" id="7994"/>
    <lineage>
        <taxon>Eukaryota</taxon>
        <taxon>Metazoa</taxon>
        <taxon>Chordata</taxon>
        <taxon>Craniata</taxon>
        <taxon>Vertebrata</taxon>
        <taxon>Euteleostomi</taxon>
        <taxon>Actinopterygii</taxon>
        <taxon>Neopterygii</taxon>
        <taxon>Teleostei</taxon>
        <taxon>Ostariophysi</taxon>
        <taxon>Characiformes</taxon>
        <taxon>Characoidei</taxon>
        <taxon>Acestrorhamphidae</taxon>
        <taxon>Acestrorhamphinae</taxon>
        <taxon>Astyanax</taxon>
    </lineage>
</organism>
<keyword evidence="2" id="KW-0812">Transmembrane</keyword>
<evidence type="ECO:0000256" key="2">
    <source>
        <dbReference type="SAM" id="Phobius"/>
    </source>
</evidence>
<comment type="similarity">
    <text evidence="1">Belongs to the apolipoprotein L family.</text>
</comment>
<dbReference type="InterPro" id="IPR008405">
    <property type="entry name" value="ApoL"/>
</dbReference>
<name>A0A3B1JTC3_ASTMX</name>
<dbReference type="GO" id="GO:0006869">
    <property type="term" value="P:lipid transport"/>
    <property type="evidence" value="ECO:0007669"/>
    <property type="project" value="InterPro"/>
</dbReference>
<keyword evidence="4" id="KW-1185">Reference proteome</keyword>
<dbReference type="Bgee" id="ENSAMXG00000032681">
    <property type="expression patterns" value="Expressed in intestine"/>
</dbReference>
<protein>
    <submittedName>
        <fullName evidence="3">Uncharacterized protein</fullName>
    </submittedName>
</protein>
<dbReference type="Proteomes" id="UP000018467">
    <property type="component" value="Unassembled WGS sequence"/>
</dbReference>
<dbReference type="GO" id="GO:0042157">
    <property type="term" value="P:lipoprotein metabolic process"/>
    <property type="evidence" value="ECO:0007669"/>
    <property type="project" value="InterPro"/>
</dbReference>
<keyword evidence="2" id="KW-1133">Transmembrane helix</keyword>
<evidence type="ECO:0000313" key="3">
    <source>
        <dbReference type="Ensembl" id="ENSAMXP00000045652.1"/>
    </source>
</evidence>
<dbReference type="PANTHER" id="PTHR14096:SF34">
    <property type="entry name" value="APOLIPOPROTEIN L3-LIKE-RELATED"/>
    <property type="match status" value="1"/>
</dbReference>
<evidence type="ECO:0000256" key="1">
    <source>
        <dbReference type="ARBA" id="ARBA00010090"/>
    </source>
</evidence>
<dbReference type="PANTHER" id="PTHR14096">
    <property type="entry name" value="APOLIPOPROTEIN L"/>
    <property type="match status" value="1"/>
</dbReference>
<keyword evidence="2" id="KW-0472">Membrane</keyword>
<accession>A0A3B1JTC3</accession>
<dbReference type="Pfam" id="PF05461">
    <property type="entry name" value="ApoL"/>
    <property type="match status" value="1"/>
</dbReference>
<dbReference type="AlphaFoldDB" id="A0A3B1JTC3"/>
<reference evidence="3" key="4">
    <citation type="submission" date="2025-09" db="UniProtKB">
        <authorList>
            <consortium name="Ensembl"/>
        </authorList>
    </citation>
    <scope>IDENTIFICATION</scope>
</reference>
<proteinExistence type="inferred from homology"/>
<dbReference type="InParanoid" id="A0A3B1JTC3"/>
<reference evidence="4" key="2">
    <citation type="journal article" date="2014" name="Nat. Commun.">
        <title>The cavefish genome reveals candidate genes for eye loss.</title>
        <authorList>
            <person name="McGaugh S.E."/>
            <person name="Gross J.B."/>
            <person name="Aken B."/>
            <person name="Blin M."/>
            <person name="Borowsky R."/>
            <person name="Chalopin D."/>
            <person name="Hinaux H."/>
            <person name="Jeffery W.R."/>
            <person name="Keene A."/>
            <person name="Ma L."/>
            <person name="Minx P."/>
            <person name="Murphy D."/>
            <person name="O'Quin K.E."/>
            <person name="Retaux S."/>
            <person name="Rohner N."/>
            <person name="Searle S.M."/>
            <person name="Stahl B.A."/>
            <person name="Tabin C."/>
            <person name="Volff J.N."/>
            <person name="Yoshizawa M."/>
            <person name="Warren W.C."/>
        </authorList>
    </citation>
    <scope>NUCLEOTIDE SEQUENCE [LARGE SCALE GENOMIC DNA]</scope>
    <source>
        <strain evidence="4">female</strain>
    </source>
</reference>
<evidence type="ECO:0000313" key="4">
    <source>
        <dbReference type="Proteomes" id="UP000018467"/>
    </source>
</evidence>
<dbReference type="GO" id="GO:0005576">
    <property type="term" value="C:extracellular region"/>
    <property type="evidence" value="ECO:0007669"/>
    <property type="project" value="InterPro"/>
</dbReference>
<sequence>MQSSQAQINTLKEITNKVQTIHEVATVGSFTGGVAGAVGGIAAVAGFALAPFTFGASLVVAQIGTAAAVAGGVTSAASNITNLIYQKVSRDDIEKALKTFKTKLSPITNRLEDIELNMKELPLLATSGVLFAASGLQLFDLIDDIAVMAAAQVSKSLKLAAALSGILAGVTVALDIFFVVNDAKELKRIKEGKAGSSETLKFIEKMKETIKNLQQIVDIKQH</sequence>
<feature type="transmembrane region" description="Helical" evidence="2">
    <location>
        <begin position="121"/>
        <end position="139"/>
    </location>
</feature>
<feature type="transmembrane region" description="Helical" evidence="2">
    <location>
        <begin position="159"/>
        <end position="180"/>
    </location>
</feature>
<dbReference type="GO" id="GO:0016020">
    <property type="term" value="C:membrane"/>
    <property type="evidence" value="ECO:0007669"/>
    <property type="project" value="TreeGrafter"/>
</dbReference>
<reference evidence="3" key="3">
    <citation type="submission" date="2025-08" db="UniProtKB">
        <authorList>
            <consortium name="Ensembl"/>
        </authorList>
    </citation>
    <scope>IDENTIFICATION</scope>
</reference>
<dbReference type="Ensembl" id="ENSAMXT00000046768.1">
    <property type="protein sequence ID" value="ENSAMXP00000045652.1"/>
    <property type="gene ID" value="ENSAMXG00000032681.1"/>
</dbReference>